<name>A0A4U6VA84_SETVI</name>
<feature type="compositionally biased region" description="Polar residues" evidence="1">
    <location>
        <begin position="1"/>
        <end position="13"/>
    </location>
</feature>
<feature type="region of interest" description="Disordered" evidence="1">
    <location>
        <begin position="1"/>
        <end position="27"/>
    </location>
</feature>
<evidence type="ECO:0000256" key="1">
    <source>
        <dbReference type="SAM" id="MobiDB-lite"/>
    </source>
</evidence>
<gene>
    <name evidence="2" type="ORF">SEVIR_3G113950v2</name>
</gene>
<accession>A0A4U6VA84</accession>
<dbReference type="EMBL" id="CM016554">
    <property type="protein sequence ID" value="TKW25355.1"/>
    <property type="molecule type" value="Genomic_DNA"/>
</dbReference>
<organism evidence="2 3">
    <name type="scientific">Setaria viridis</name>
    <name type="common">Green bristlegrass</name>
    <name type="synonym">Setaria italica subsp. viridis</name>
    <dbReference type="NCBI Taxonomy" id="4556"/>
    <lineage>
        <taxon>Eukaryota</taxon>
        <taxon>Viridiplantae</taxon>
        <taxon>Streptophyta</taxon>
        <taxon>Embryophyta</taxon>
        <taxon>Tracheophyta</taxon>
        <taxon>Spermatophyta</taxon>
        <taxon>Magnoliopsida</taxon>
        <taxon>Liliopsida</taxon>
        <taxon>Poales</taxon>
        <taxon>Poaceae</taxon>
        <taxon>PACMAD clade</taxon>
        <taxon>Panicoideae</taxon>
        <taxon>Panicodae</taxon>
        <taxon>Paniceae</taxon>
        <taxon>Cenchrinae</taxon>
        <taxon>Setaria</taxon>
    </lineage>
</organism>
<feature type="region of interest" description="Disordered" evidence="1">
    <location>
        <begin position="40"/>
        <end position="69"/>
    </location>
</feature>
<evidence type="ECO:0000313" key="3">
    <source>
        <dbReference type="Proteomes" id="UP000298652"/>
    </source>
</evidence>
<dbReference type="AlphaFoldDB" id="A0A4U6VA84"/>
<dbReference type="Proteomes" id="UP000298652">
    <property type="component" value="Chromosome 3"/>
</dbReference>
<keyword evidence="3" id="KW-1185">Reference proteome</keyword>
<reference evidence="2" key="1">
    <citation type="submission" date="2019-03" db="EMBL/GenBank/DDBJ databases">
        <title>WGS assembly of Setaria viridis.</title>
        <authorList>
            <person name="Huang P."/>
            <person name="Jenkins J."/>
            <person name="Grimwood J."/>
            <person name="Barry K."/>
            <person name="Healey A."/>
            <person name="Mamidi S."/>
            <person name="Sreedasyam A."/>
            <person name="Shu S."/>
            <person name="Feldman M."/>
            <person name="Wu J."/>
            <person name="Yu Y."/>
            <person name="Chen C."/>
            <person name="Johnson J."/>
            <person name="Rokhsar D."/>
            <person name="Baxter I."/>
            <person name="Schmutz J."/>
            <person name="Brutnell T."/>
            <person name="Kellogg E."/>
        </authorList>
    </citation>
    <scope>NUCLEOTIDE SEQUENCE [LARGE SCALE GENOMIC DNA]</scope>
</reference>
<feature type="compositionally biased region" description="Low complexity" evidence="1">
    <location>
        <begin position="55"/>
        <end position="69"/>
    </location>
</feature>
<protein>
    <submittedName>
        <fullName evidence="2">Uncharacterized protein</fullName>
    </submittedName>
</protein>
<dbReference type="Gramene" id="TKW25355">
    <property type="protein sequence ID" value="TKW25355"/>
    <property type="gene ID" value="SEVIR_3G113950v2"/>
</dbReference>
<proteinExistence type="predicted"/>
<sequence length="69" mass="7054">MHTQNSPASSAQGDSGGHPIRRRPALVPLPPCLHCRRSCPVRSRASSEEGGGGATLLLPLAQAPSSSPS</sequence>
<evidence type="ECO:0000313" key="2">
    <source>
        <dbReference type="EMBL" id="TKW25355.1"/>
    </source>
</evidence>